<organism evidence="1 2">
    <name type="scientific">Thelohanellus kitauei</name>
    <name type="common">Myxosporean</name>
    <dbReference type="NCBI Taxonomy" id="669202"/>
    <lineage>
        <taxon>Eukaryota</taxon>
        <taxon>Metazoa</taxon>
        <taxon>Cnidaria</taxon>
        <taxon>Myxozoa</taxon>
        <taxon>Myxosporea</taxon>
        <taxon>Bivalvulida</taxon>
        <taxon>Platysporina</taxon>
        <taxon>Myxobolidae</taxon>
        <taxon>Thelohanellus</taxon>
    </lineage>
</organism>
<keyword evidence="2" id="KW-1185">Reference proteome</keyword>
<sequence>MYKNVLARIVHSFYESNYMDKNTANYYRGLLKLYSGDLPLFSLIRNILRTRYLTIQFPSLHQRQFVLNKLCLPALLHLFMLMYEMKFIFGDLNWKFEPYNLVDIERF</sequence>
<protein>
    <submittedName>
        <fullName evidence="1">Uncharacterized protein</fullName>
    </submittedName>
</protein>
<name>A0A0C2MSA1_THEKT</name>
<dbReference type="AlphaFoldDB" id="A0A0C2MSA1"/>
<dbReference type="Proteomes" id="UP000031668">
    <property type="component" value="Unassembled WGS sequence"/>
</dbReference>
<proteinExistence type="predicted"/>
<accession>A0A0C2MSA1</accession>
<evidence type="ECO:0000313" key="1">
    <source>
        <dbReference type="EMBL" id="KII64582.1"/>
    </source>
</evidence>
<dbReference type="EMBL" id="JWZT01004199">
    <property type="protein sequence ID" value="KII64582.1"/>
    <property type="molecule type" value="Genomic_DNA"/>
</dbReference>
<reference evidence="1 2" key="1">
    <citation type="journal article" date="2014" name="Genome Biol. Evol.">
        <title>The genome of the myxosporean Thelohanellus kitauei shows adaptations to nutrient acquisition within its fish host.</title>
        <authorList>
            <person name="Yang Y."/>
            <person name="Xiong J."/>
            <person name="Zhou Z."/>
            <person name="Huo F."/>
            <person name="Miao W."/>
            <person name="Ran C."/>
            <person name="Liu Y."/>
            <person name="Zhang J."/>
            <person name="Feng J."/>
            <person name="Wang M."/>
            <person name="Wang M."/>
            <person name="Wang L."/>
            <person name="Yao B."/>
        </authorList>
    </citation>
    <scope>NUCLEOTIDE SEQUENCE [LARGE SCALE GENOMIC DNA]</scope>
    <source>
        <strain evidence="1">Wuqing</strain>
    </source>
</reference>
<gene>
    <name evidence="1" type="ORF">RF11_10349</name>
</gene>
<comment type="caution">
    <text evidence="1">The sequence shown here is derived from an EMBL/GenBank/DDBJ whole genome shotgun (WGS) entry which is preliminary data.</text>
</comment>
<evidence type="ECO:0000313" key="2">
    <source>
        <dbReference type="Proteomes" id="UP000031668"/>
    </source>
</evidence>